<gene>
    <name evidence="2" type="ORF">RHGRI_029784</name>
</gene>
<comment type="caution">
    <text evidence="2">The sequence shown here is derived from an EMBL/GenBank/DDBJ whole genome shotgun (WGS) entry which is preliminary data.</text>
</comment>
<dbReference type="Proteomes" id="UP000823749">
    <property type="component" value="Chromosome 10"/>
</dbReference>
<feature type="compositionally biased region" description="Low complexity" evidence="1">
    <location>
        <begin position="29"/>
        <end position="52"/>
    </location>
</feature>
<name>A0AAV6IKQ7_9ERIC</name>
<evidence type="ECO:0000313" key="2">
    <source>
        <dbReference type="EMBL" id="KAG5529206.1"/>
    </source>
</evidence>
<dbReference type="EMBL" id="JACTNZ010000010">
    <property type="protein sequence ID" value="KAG5529206.1"/>
    <property type="molecule type" value="Genomic_DNA"/>
</dbReference>
<evidence type="ECO:0000256" key="1">
    <source>
        <dbReference type="SAM" id="MobiDB-lite"/>
    </source>
</evidence>
<feature type="region of interest" description="Disordered" evidence="1">
    <location>
        <begin position="1"/>
        <end position="57"/>
    </location>
</feature>
<feature type="compositionally biased region" description="Polar residues" evidence="1">
    <location>
        <begin position="146"/>
        <end position="156"/>
    </location>
</feature>
<reference evidence="2" key="1">
    <citation type="submission" date="2020-08" db="EMBL/GenBank/DDBJ databases">
        <title>Plant Genome Project.</title>
        <authorList>
            <person name="Zhang R.-G."/>
        </authorList>
    </citation>
    <scope>NUCLEOTIDE SEQUENCE</scope>
    <source>
        <strain evidence="2">WSP0</strain>
        <tissue evidence="2">Leaf</tissue>
    </source>
</reference>
<keyword evidence="3" id="KW-1185">Reference proteome</keyword>
<feature type="compositionally biased region" description="Polar residues" evidence="1">
    <location>
        <begin position="171"/>
        <end position="181"/>
    </location>
</feature>
<protein>
    <submittedName>
        <fullName evidence="2">Uncharacterized protein</fullName>
    </submittedName>
</protein>
<accession>A0AAV6IKQ7</accession>
<feature type="region of interest" description="Disordered" evidence="1">
    <location>
        <begin position="146"/>
        <end position="181"/>
    </location>
</feature>
<proteinExistence type="predicted"/>
<organism evidence="2 3">
    <name type="scientific">Rhododendron griersonianum</name>
    <dbReference type="NCBI Taxonomy" id="479676"/>
    <lineage>
        <taxon>Eukaryota</taxon>
        <taxon>Viridiplantae</taxon>
        <taxon>Streptophyta</taxon>
        <taxon>Embryophyta</taxon>
        <taxon>Tracheophyta</taxon>
        <taxon>Spermatophyta</taxon>
        <taxon>Magnoliopsida</taxon>
        <taxon>eudicotyledons</taxon>
        <taxon>Gunneridae</taxon>
        <taxon>Pentapetalae</taxon>
        <taxon>asterids</taxon>
        <taxon>Ericales</taxon>
        <taxon>Ericaceae</taxon>
        <taxon>Ericoideae</taxon>
        <taxon>Rhodoreae</taxon>
        <taxon>Rhododendron</taxon>
    </lineage>
</organism>
<evidence type="ECO:0000313" key="3">
    <source>
        <dbReference type="Proteomes" id="UP000823749"/>
    </source>
</evidence>
<sequence>MMKSEDKQLSQDTSDLDVPNTVLLAANRNSSQNNEVSGSSSSVNHVSQSHVGTSQPQGVGFPQFSGTSQPQGDFLNLLLLILHHNHFSIFPNSSELLTEAEGVEDQGHLVIYVGEIITLLITVITDLLIGFLIPVYPNFPPQAPRFSSQFSGQSRPTGGFRSSGPSMLPMQGSQSVPQQKTPPFSSAFAGFTDSYVMPHTSSGYSSGTYAMPQSFLG</sequence>
<dbReference type="AlphaFoldDB" id="A0AAV6IKQ7"/>